<accession>A0ABY5K1A6</accession>
<dbReference type="SUPFAM" id="SSF103473">
    <property type="entry name" value="MFS general substrate transporter"/>
    <property type="match status" value="1"/>
</dbReference>
<dbReference type="InterPro" id="IPR051788">
    <property type="entry name" value="MFS_Transporter"/>
</dbReference>
<evidence type="ECO:0000256" key="6">
    <source>
        <dbReference type="SAM" id="Phobius"/>
    </source>
</evidence>
<dbReference type="InterPro" id="IPR020846">
    <property type="entry name" value="MFS_dom"/>
</dbReference>
<feature type="transmembrane region" description="Helical" evidence="6">
    <location>
        <begin position="102"/>
        <end position="123"/>
    </location>
</feature>
<dbReference type="EMBL" id="CP101989">
    <property type="protein sequence ID" value="UUI64234.1"/>
    <property type="molecule type" value="Genomic_DNA"/>
</dbReference>
<feature type="transmembrane region" description="Helical" evidence="6">
    <location>
        <begin position="388"/>
        <end position="407"/>
    </location>
</feature>
<feature type="compositionally biased region" description="Basic residues" evidence="5">
    <location>
        <begin position="445"/>
        <end position="463"/>
    </location>
</feature>
<feature type="transmembrane region" description="Helical" evidence="6">
    <location>
        <begin position="300"/>
        <end position="319"/>
    </location>
</feature>
<dbReference type="PANTHER" id="PTHR23514">
    <property type="entry name" value="BYPASS OF STOP CODON PROTEIN 6"/>
    <property type="match status" value="1"/>
</dbReference>
<evidence type="ECO:0000259" key="7">
    <source>
        <dbReference type="PROSITE" id="PS50850"/>
    </source>
</evidence>
<organism evidence="8 9">
    <name type="scientific">Cellulomonas wangsupingiae</name>
    <dbReference type="NCBI Taxonomy" id="2968085"/>
    <lineage>
        <taxon>Bacteria</taxon>
        <taxon>Bacillati</taxon>
        <taxon>Actinomycetota</taxon>
        <taxon>Actinomycetes</taxon>
        <taxon>Micrococcales</taxon>
        <taxon>Cellulomonadaceae</taxon>
        <taxon>Cellulomonas</taxon>
    </lineage>
</organism>
<feature type="transmembrane region" description="Helical" evidence="6">
    <location>
        <begin position="50"/>
        <end position="70"/>
    </location>
</feature>
<evidence type="ECO:0000256" key="2">
    <source>
        <dbReference type="ARBA" id="ARBA00022692"/>
    </source>
</evidence>
<evidence type="ECO:0000256" key="1">
    <source>
        <dbReference type="ARBA" id="ARBA00004651"/>
    </source>
</evidence>
<feature type="transmembrane region" description="Helical" evidence="6">
    <location>
        <begin position="12"/>
        <end position="30"/>
    </location>
</feature>
<feature type="domain" description="Major facilitator superfamily (MFS) profile" evidence="7">
    <location>
        <begin position="12"/>
        <end position="411"/>
    </location>
</feature>
<keyword evidence="9" id="KW-1185">Reference proteome</keyword>
<evidence type="ECO:0000256" key="5">
    <source>
        <dbReference type="SAM" id="MobiDB-lite"/>
    </source>
</evidence>
<feature type="transmembrane region" description="Helical" evidence="6">
    <location>
        <begin position="77"/>
        <end position="96"/>
    </location>
</feature>
<comment type="subcellular location">
    <subcellularLocation>
        <location evidence="1">Cell membrane</location>
        <topology evidence="1">Multi-pass membrane protein</topology>
    </subcellularLocation>
</comment>
<evidence type="ECO:0000313" key="8">
    <source>
        <dbReference type="EMBL" id="UUI64234.1"/>
    </source>
</evidence>
<dbReference type="PANTHER" id="PTHR23514:SF13">
    <property type="entry name" value="INNER MEMBRANE PROTEIN YBJJ"/>
    <property type="match status" value="1"/>
</dbReference>
<feature type="transmembrane region" description="Helical" evidence="6">
    <location>
        <begin position="269"/>
        <end position="288"/>
    </location>
</feature>
<dbReference type="RefSeq" id="WP_227566623.1">
    <property type="nucleotide sequence ID" value="NZ_CP101989.1"/>
</dbReference>
<dbReference type="CDD" id="cd17393">
    <property type="entry name" value="MFS_MosC_like"/>
    <property type="match status" value="1"/>
</dbReference>
<dbReference type="InterPro" id="IPR036259">
    <property type="entry name" value="MFS_trans_sf"/>
</dbReference>
<proteinExistence type="predicted"/>
<feature type="compositionally biased region" description="Low complexity" evidence="5">
    <location>
        <begin position="464"/>
        <end position="473"/>
    </location>
</feature>
<keyword evidence="3 6" id="KW-1133">Transmembrane helix</keyword>
<dbReference type="Gene3D" id="1.20.1250.20">
    <property type="entry name" value="MFS general substrate transporter like domains"/>
    <property type="match status" value="2"/>
</dbReference>
<protein>
    <submittedName>
        <fullName evidence="8">MFS transporter</fullName>
    </submittedName>
</protein>
<evidence type="ECO:0000256" key="4">
    <source>
        <dbReference type="ARBA" id="ARBA00023136"/>
    </source>
</evidence>
<sequence>MTRPDPPAVVRARLLLTGLFTLAGITFASWLARLPTVRDLLDLGTADLGLLLLVGSVGSLLTVTTSGMLLERWGSRRVLLVSTFVLAAALVLLGTGPTVGSVALLAAGIFLNGVAVALGNVAINVESARVERALGRTVIPQFHAAFSVGAVVGSGLGALASAGGVPVAVQLPATAALMVVWRLASLPRVVLPASAAETAERSVGRPLPADATASRARRGVRRVGAALGAWRERRTLLVGVVVLAAAFSEGAANNWLSLAVVDGFGTSEAVGGAALGLFVASMTAVRLLGTRLLDRYGRVAVLRASGASSVVGLLLFGFAPTFALAAAGVVLWGVGAALAVPIGIAAASDDPVRAAGRVAVVSAFASMASLVAPPVLGLAAESVGARHALTLIVVAMVLSVVVAPAVARDATAPGGAPARPADAPAAPAGRQAAAPADGDLEGLVRSRRHHVLPGGRRRARRAAGRPPVRGAAR</sequence>
<dbReference type="Proteomes" id="UP001317322">
    <property type="component" value="Chromosome"/>
</dbReference>
<feature type="region of interest" description="Disordered" evidence="5">
    <location>
        <begin position="411"/>
        <end position="473"/>
    </location>
</feature>
<feature type="transmembrane region" description="Helical" evidence="6">
    <location>
        <begin position="236"/>
        <end position="257"/>
    </location>
</feature>
<evidence type="ECO:0000313" key="9">
    <source>
        <dbReference type="Proteomes" id="UP001317322"/>
    </source>
</evidence>
<evidence type="ECO:0000256" key="3">
    <source>
        <dbReference type="ARBA" id="ARBA00022989"/>
    </source>
</evidence>
<name>A0ABY5K1A6_9CELL</name>
<keyword evidence="2 6" id="KW-0812">Transmembrane</keyword>
<reference evidence="8 9" key="1">
    <citation type="submission" date="2022-07" db="EMBL/GenBank/DDBJ databases">
        <title>Novel species in genus cellulomonas.</title>
        <authorList>
            <person name="Ye L."/>
        </authorList>
    </citation>
    <scope>NUCLEOTIDE SEQUENCE [LARGE SCALE GENOMIC DNA]</scope>
    <source>
        <strain evidence="9">zg-Y908</strain>
    </source>
</reference>
<dbReference type="PROSITE" id="PS50850">
    <property type="entry name" value="MFS"/>
    <property type="match status" value="1"/>
</dbReference>
<dbReference type="Pfam" id="PF07690">
    <property type="entry name" value="MFS_1"/>
    <property type="match status" value="1"/>
</dbReference>
<keyword evidence="4 6" id="KW-0472">Membrane</keyword>
<gene>
    <name evidence="8" type="ORF">NP075_13990</name>
</gene>
<feature type="transmembrane region" description="Helical" evidence="6">
    <location>
        <begin position="358"/>
        <end position="376"/>
    </location>
</feature>
<feature type="transmembrane region" description="Helical" evidence="6">
    <location>
        <begin position="325"/>
        <end position="346"/>
    </location>
</feature>
<dbReference type="InterPro" id="IPR011701">
    <property type="entry name" value="MFS"/>
</dbReference>
<feature type="compositionally biased region" description="Low complexity" evidence="5">
    <location>
        <begin position="411"/>
        <end position="437"/>
    </location>
</feature>